<feature type="compositionally biased region" description="Low complexity" evidence="3">
    <location>
        <begin position="288"/>
        <end position="298"/>
    </location>
</feature>
<feature type="region of interest" description="Disordered" evidence="3">
    <location>
        <begin position="389"/>
        <end position="413"/>
    </location>
</feature>
<dbReference type="PANTHER" id="PTHR24070">
    <property type="entry name" value="RAS, DI-RAS, AND RHEB FAMILY MEMBERS OF SMALL GTPASE SUPERFAMILY"/>
    <property type="match status" value="1"/>
</dbReference>
<feature type="region of interest" description="Disordered" evidence="3">
    <location>
        <begin position="96"/>
        <end position="122"/>
    </location>
</feature>
<dbReference type="OrthoDB" id="18798at2759"/>
<dbReference type="InterPro" id="IPR020849">
    <property type="entry name" value="Small_GTPase_Ras-type"/>
</dbReference>
<dbReference type="GO" id="GO:0007165">
    <property type="term" value="P:signal transduction"/>
    <property type="evidence" value="ECO:0007669"/>
    <property type="project" value="InterPro"/>
</dbReference>
<evidence type="ECO:0000313" key="4">
    <source>
        <dbReference type="EMBL" id="KNC78821.1"/>
    </source>
</evidence>
<accession>A0A0L0FQK5</accession>
<dbReference type="AlphaFoldDB" id="A0A0L0FQK5"/>
<name>A0A0L0FQK5_9EUKA</name>
<dbReference type="Proteomes" id="UP000054560">
    <property type="component" value="Unassembled WGS sequence"/>
</dbReference>
<dbReference type="GeneID" id="25909260"/>
<evidence type="ECO:0000256" key="2">
    <source>
        <dbReference type="ARBA" id="ARBA00023134"/>
    </source>
</evidence>
<dbReference type="InterPro" id="IPR001806">
    <property type="entry name" value="Small_GTPase"/>
</dbReference>
<organism evidence="4 5">
    <name type="scientific">Sphaeroforma arctica JP610</name>
    <dbReference type="NCBI Taxonomy" id="667725"/>
    <lineage>
        <taxon>Eukaryota</taxon>
        <taxon>Ichthyosporea</taxon>
        <taxon>Ichthyophonida</taxon>
        <taxon>Sphaeroforma</taxon>
    </lineage>
</organism>
<evidence type="ECO:0000256" key="3">
    <source>
        <dbReference type="SAM" id="MobiDB-lite"/>
    </source>
</evidence>
<keyword evidence="1" id="KW-0547">Nucleotide-binding</keyword>
<dbReference type="RefSeq" id="XP_014152723.1">
    <property type="nucleotide sequence ID" value="XM_014297248.1"/>
</dbReference>
<evidence type="ECO:0000313" key="5">
    <source>
        <dbReference type="Proteomes" id="UP000054560"/>
    </source>
</evidence>
<dbReference type="EMBL" id="KQ242417">
    <property type="protein sequence ID" value="KNC78821.1"/>
    <property type="molecule type" value="Genomic_DNA"/>
</dbReference>
<dbReference type="GO" id="GO:0003924">
    <property type="term" value="F:GTPase activity"/>
    <property type="evidence" value="ECO:0007669"/>
    <property type="project" value="InterPro"/>
</dbReference>
<proteinExistence type="predicted"/>
<keyword evidence="2" id="KW-0342">GTP-binding</keyword>
<feature type="compositionally biased region" description="Polar residues" evidence="3">
    <location>
        <begin position="106"/>
        <end position="120"/>
    </location>
</feature>
<protein>
    <submittedName>
        <fullName evidence="4">Uncharacterized protein</fullName>
    </submittedName>
</protein>
<feature type="region of interest" description="Disordered" evidence="3">
    <location>
        <begin position="283"/>
        <end position="306"/>
    </location>
</feature>
<dbReference type="GO" id="GO:0005525">
    <property type="term" value="F:GTP binding"/>
    <property type="evidence" value="ECO:0007669"/>
    <property type="project" value="UniProtKB-KW"/>
</dbReference>
<sequence>MIDVAEVSHQYVGDANSKSTIVAVDTLERNCFEEEGVNEIQLSCAAEHEGCRCGSDKPTIPHCEPSEKKRLRLITKMIQKIQSRFTGTNPSCRKWPTGDYSRRTSKSWTPTNGSRISGSSKMDLENDLKSHHCDSKYATMKGESRKYKIKSKGFVSTSNDSLACLQQLIDTFEKTIVKGNATSQASSPETPADVTKKVGESMSFLSPDNYSGNDKSERDLVDDVIAQCEPREDGHGKMCVSSMLRRQSSRMASECSTVYEGVTSSAASFTSLNKNLREHSKRLQVENSHSVKSMSMSSNTLRSKSTASTLRLQAAVRNQEMDLSSSHLLTKLQRALKSGAGQNLDGEFTQIDFGSTFSSGPSTSCREVPVHTTKPDNFLSNATRRIPLLSTKSDNSLTNANSSAHRSGGLQRSRTAALLERTTGTHNVDMNARTDDQNDTNIIARITLESDRDSDVCVSYESSGSDSGVASSMSSAEAHVVPDIDFSHLLKRHKKSFQTIDWGDSLGSNGALNIALLGARKTGKSTLVHRLQHGLFNAVYEPTVSDLSVYDLSVAGNSCHVNILDSSAEAWTCANDVHFGSGVPTRGVLRKPRFGRSQSQSSADLMRGKSLALHGAKASTIKTDIPHTLDPLWWAHGYILTFSVVDQKSFDHVIALKEELVDRRRRFMQSYYVPVPITVVGTKVDKYTTATQGLYNSTKDLPSWVAEAQRLVSIDWGLEFRLVTCTQNQCTGVFFTLGRKMRDYYLRKLLRDELRYTPNYTDKVFEPLVMTNQPASLNSSPTNSSIGTM</sequence>
<dbReference type="Pfam" id="PF00071">
    <property type="entry name" value="Ras"/>
    <property type="match status" value="1"/>
</dbReference>
<feature type="compositionally biased region" description="Polar residues" evidence="3">
    <location>
        <begin position="390"/>
        <end position="413"/>
    </location>
</feature>
<dbReference type="GO" id="GO:0016020">
    <property type="term" value="C:membrane"/>
    <property type="evidence" value="ECO:0007669"/>
    <property type="project" value="InterPro"/>
</dbReference>
<keyword evidence="5" id="KW-1185">Reference proteome</keyword>
<dbReference type="Gene3D" id="3.40.50.300">
    <property type="entry name" value="P-loop containing nucleotide triphosphate hydrolases"/>
    <property type="match status" value="2"/>
</dbReference>
<dbReference type="SUPFAM" id="SSF52540">
    <property type="entry name" value="P-loop containing nucleoside triphosphate hydrolases"/>
    <property type="match status" value="1"/>
</dbReference>
<gene>
    <name evidence="4" type="ORF">SARC_08756</name>
</gene>
<evidence type="ECO:0000256" key="1">
    <source>
        <dbReference type="ARBA" id="ARBA00022741"/>
    </source>
</evidence>
<dbReference type="InterPro" id="IPR027417">
    <property type="entry name" value="P-loop_NTPase"/>
</dbReference>
<reference evidence="4 5" key="1">
    <citation type="submission" date="2011-02" db="EMBL/GenBank/DDBJ databases">
        <title>The Genome Sequence of Sphaeroforma arctica JP610.</title>
        <authorList>
            <consortium name="The Broad Institute Genome Sequencing Platform"/>
            <person name="Russ C."/>
            <person name="Cuomo C."/>
            <person name="Young S.K."/>
            <person name="Zeng Q."/>
            <person name="Gargeya S."/>
            <person name="Alvarado L."/>
            <person name="Berlin A."/>
            <person name="Chapman S.B."/>
            <person name="Chen Z."/>
            <person name="Freedman E."/>
            <person name="Gellesch M."/>
            <person name="Goldberg J."/>
            <person name="Griggs A."/>
            <person name="Gujja S."/>
            <person name="Heilman E."/>
            <person name="Heiman D."/>
            <person name="Howarth C."/>
            <person name="Mehta T."/>
            <person name="Neiman D."/>
            <person name="Pearson M."/>
            <person name="Roberts A."/>
            <person name="Saif S."/>
            <person name="Shea T."/>
            <person name="Shenoy N."/>
            <person name="Sisk P."/>
            <person name="Stolte C."/>
            <person name="Sykes S."/>
            <person name="White J."/>
            <person name="Yandava C."/>
            <person name="Burger G."/>
            <person name="Gray M.W."/>
            <person name="Holland P.W.H."/>
            <person name="King N."/>
            <person name="Lang F.B.F."/>
            <person name="Roger A.J."/>
            <person name="Ruiz-Trillo I."/>
            <person name="Haas B."/>
            <person name="Nusbaum C."/>
            <person name="Birren B."/>
        </authorList>
    </citation>
    <scope>NUCLEOTIDE SEQUENCE [LARGE SCALE GENOMIC DNA]</scope>
    <source>
        <strain evidence="4 5">JP610</strain>
    </source>
</reference>